<dbReference type="InterPro" id="IPR052340">
    <property type="entry name" value="RNase_Y/CdgJ"/>
</dbReference>
<sequence>MTAFAIILGIGVFCSICSKGAGAEVVLETKNKTLKELREAIYAKIDELPTIPAVVAKVLALIEDEKTDAQALTRVISHDPSLTAKVLKVANSAYYGFPQTISGLDRAVALLGMNMVQSLALSIGVLGNLPKSKGPLNFSSQGLWLHSLAVATAMDELKKYCAKARGSDYLFVVGLLHDVGKIVLLHFFLEEYEKALSQLENENGSTLYLAERAAIGFDHGQVGAMLLDRWKFPREVIMPIAVHHHSKVPESANPRDTAMLKVADQIANLAGIGHGDEKAPPKIAESDFQILCLDKDDLAKVQASIIDSKESIESFFSSMSLA</sequence>
<comment type="caution">
    <text evidence="2">The sequence shown here is derived from an EMBL/GenBank/DDBJ whole genome shotgun (WGS) entry which is preliminary data.</text>
</comment>
<reference evidence="2 3" key="1">
    <citation type="submission" date="2013-11" db="EMBL/GenBank/DDBJ databases">
        <title>Metagenomic analysis of a methanogenic consortium involved in long chain n-alkane degradation.</title>
        <authorList>
            <person name="Davidova I.A."/>
            <person name="Callaghan A.V."/>
            <person name="Wawrik B."/>
            <person name="Pruitt S."/>
            <person name="Marks C."/>
            <person name="Duncan K.E."/>
            <person name="Suflita J.M."/>
        </authorList>
    </citation>
    <scope>NUCLEOTIDE SEQUENCE [LARGE SCALE GENOMIC DNA]</scope>
    <source>
        <strain evidence="2 3">SPR</strain>
    </source>
</reference>
<dbReference type="PANTHER" id="PTHR33525">
    <property type="match status" value="1"/>
</dbReference>
<keyword evidence="3" id="KW-1185">Reference proteome</keyword>
<evidence type="ECO:0000313" key="2">
    <source>
        <dbReference type="EMBL" id="KIX14725.1"/>
    </source>
</evidence>
<evidence type="ECO:0000259" key="1">
    <source>
        <dbReference type="PROSITE" id="PS51833"/>
    </source>
</evidence>
<dbReference type="Gene3D" id="1.10.3210.10">
    <property type="entry name" value="Hypothetical protein af1432"/>
    <property type="match status" value="1"/>
</dbReference>
<dbReference type="CDD" id="cd00077">
    <property type="entry name" value="HDc"/>
    <property type="match status" value="1"/>
</dbReference>
<dbReference type="SUPFAM" id="SSF109604">
    <property type="entry name" value="HD-domain/PDEase-like"/>
    <property type="match status" value="1"/>
</dbReference>
<dbReference type="InterPro" id="IPR003607">
    <property type="entry name" value="HD/PDEase_dom"/>
</dbReference>
<gene>
    <name evidence="2" type="ORF">X474_06180</name>
</gene>
<dbReference type="InParanoid" id="A0A0D2JYT8"/>
<proteinExistence type="predicted"/>
<accession>A0A0D2JYT8</accession>
<name>A0A0D2JYT8_9BACT</name>
<feature type="domain" description="HDOD" evidence="1">
    <location>
        <begin position="48"/>
        <end position="246"/>
    </location>
</feature>
<dbReference type="SMART" id="SM00471">
    <property type="entry name" value="HDc"/>
    <property type="match status" value="1"/>
</dbReference>
<dbReference type="EMBL" id="AZAC01000008">
    <property type="protein sequence ID" value="KIX14725.1"/>
    <property type="molecule type" value="Genomic_DNA"/>
</dbReference>
<dbReference type="Proteomes" id="UP000032233">
    <property type="component" value="Unassembled WGS sequence"/>
</dbReference>
<dbReference type="InterPro" id="IPR013976">
    <property type="entry name" value="HDOD"/>
</dbReference>
<dbReference type="Pfam" id="PF08668">
    <property type="entry name" value="HDOD"/>
    <property type="match status" value="1"/>
</dbReference>
<dbReference type="InterPro" id="IPR006675">
    <property type="entry name" value="HDIG_dom"/>
</dbReference>
<dbReference type="AlphaFoldDB" id="A0A0D2JYT8"/>
<dbReference type="STRING" id="1429043.X474_06180"/>
<dbReference type="PANTHER" id="PTHR33525:SF3">
    <property type="entry name" value="RIBONUCLEASE Y"/>
    <property type="match status" value="1"/>
</dbReference>
<dbReference type="NCBIfam" id="TIGR00277">
    <property type="entry name" value="HDIG"/>
    <property type="match status" value="1"/>
</dbReference>
<dbReference type="PROSITE" id="PS51833">
    <property type="entry name" value="HDOD"/>
    <property type="match status" value="1"/>
</dbReference>
<protein>
    <recommendedName>
        <fullName evidence="1">HDOD domain-containing protein</fullName>
    </recommendedName>
</protein>
<evidence type="ECO:0000313" key="3">
    <source>
        <dbReference type="Proteomes" id="UP000032233"/>
    </source>
</evidence>
<organism evidence="2 3">
    <name type="scientific">Dethiosulfatarculus sandiegensis</name>
    <dbReference type="NCBI Taxonomy" id="1429043"/>
    <lineage>
        <taxon>Bacteria</taxon>
        <taxon>Pseudomonadati</taxon>
        <taxon>Thermodesulfobacteriota</taxon>
        <taxon>Desulfarculia</taxon>
        <taxon>Desulfarculales</taxon>
        <taxon>Desulfarculaceae</taxon>
        <taxon>Dethiosulfatarculus</taxon>
    </lineage>
</organism>